<evidence type="ECO:0000259" key="12">
    <source>
        <dbReference type="SMART" id="SM00990"/>
    </source>
</evidence>
<dbReference type="AlphaFoldDB" id="A0A4Q1HT67"/>
<dbReference type="EC" id="3.1.4.1" evidence="5"/>
<sequence>MFQYERVPFPAEARAFQQRSDIDAYLRLQRLRERFDEEAAPAGGSLASAQAPYADAQAVDPTGRREEETEGTTGDTGGDATATAWRELLAALLAESPAQPWLCRRRDKLLFTLGRARERKQDWDGALACYRPGAYPGARHRMLRVLEQRGADAEALALAESALAAPESETEVQLLQRLIHRLRRRLGRKAPATARRPAVTTLHLCLPRPRDGLPVELAARDHLTCAGEPVHYVENTLINALFGLLCWPAIFLPVPGAFFHPFQRGPADLHDPGFVQARRAAFDACLARLDDGSHVDAIRANWRAKAGLISPFVAWAALDEALLDLALHCLPAAHLKLWFTRILADIKANASGLPDLVRFRPAEADEHRYALIEVKGPGDRLQDNQLRWIAYNQAHGIPVQVCHVAWRESAT</sequence>
<evidence type="ECO:0000313" key="13">
    <source>
        <dbReference type="EMBL" id="RXN93436.1"/>
    </source>
</evidence>
<reference evidence="13 14" key="1">
    <citation type="journal article" date="2017" name="Int. J. Syst. Evol. Microbiol.">
        <title>Achromobacter aloeverae sp. nov., isolated from the root of Aloe vera (L.) Burm.f.</title>
        <authorList>
            <person name="Kuncharoen N."/>
            <person name="Muramatsu Y."/>
            <person name="Shibata C."/>
            <person name="Kamakura Y."/>
            <person name="Nakagawa Y."/>
            <person name="Tanasupawat S."/>
        </authorList>
    </citation>
    <scope>NUCLEOTIDE SEQUENCE [LARGE SCALE GENOMIC DNA]</scope>
    <source>
        <strain evidence="13 14">AVA-1</strain>
    </source>
</reference>
<evidence type="ECO:0000256" key="1">
    <source>
        <dbReference type="ARBA" id="ARBA00000983"/>
    </source>
</evidence>
<feature type="domain" description="VRR-NUC" evidence="12">
    <location>
        <begin position="289"/>
        <end position="406"/>
    </location>
</feature>
<evidence type="ECO:0000256" key="6">
    <source>
        <dbReference type="ARBA" id="ARBA00022722"/>
    </source>
</evidence>
<evidence type="ECO:0000256" key="10">
    <source>
        <dbReference type="ARBA" id="ARBA00023211"/>
    </source>
</evidence>
<feature type="compositionally biased region" description="Low complexity" evidence="11">
    <location>
        <begin position="47"/>
        <end position="61"/>
    </location>
</feature>
<dbReference type="Gene3D" id="3.40.1350.10">
    <property type="match status" value="1"/>
</dbReference>
<feature type="region of interest" description="Disordered" evidence="11">
    <location>
        <begin position="39"/>
        <end position="80"/>
    </location>
</feature>
<evidence type="ECO:0000256" key="4">
    <source>
        <dbReference type="ARBA" id="ARBA00005533"/>
    </source>
</evidence>
<dbReference type="InterPro" id="IPR033315">
    <property type="entry name" value="Fan1-like"/>
</dbReference>
<evidence type="ECO:0000256" key="5">
    <source>
        <dbReference type="ARBA" id="ARBA00012029"/>
    </source>
</evidence>
<keyword evidence="6" id="KW-0540">Nuclease</keyword>
<comment type="similarity">
    <text evidence="4">Belongs to the FAN1 family.</text>
</comment>
<dbReference type="EMBL" id="PYAL01000001">
    <property type="protein sequence ID" value="RXN93436.1"/>
    <property type="molecule type" value="Genomic_DNA"/>
</dbReference>
<dbReference type="GO" id="GO:0036297">
    <property type="term" value="P:interstrand cross-link repair"/>
    <property type="evidence" value="ECO:0007669"/>
    <property type="project" value="InterPro"/>
</dbReference>
<keyword evidence="7" id="KW-0479">Metal-binding</keyword>
<keyword evidence="10" id="KW-0464">Manganese</keyword>
<dbReference type="InterPro" id="IPR011856">
    <property type="entry name" value="tRNA_endonuc-like_dom_sf"/>
</dbReference>
<evidence type="ECO:0000256" key="11">
    <source>
        <dbReference type="SAM" id="MobiDB-lite"/>
    </source>
</evidence>
<gene>
    <name evidence="13" type="ORF">C7R54_01315</name>
</gene>
<evidence type="ECO:0000256" key="3">
    <source>
        <dbReference type="ARBA" id="ARBA00001946"/>
    </source>
</evidence>
<comment type="cofactor">
    <cofactor evidence="2">
        <name>Mn(2+)</name>
        <dbReference type="ChEBI" id="CHEBI:29035"/>
    </cofactor>
</comment>
<dbReference type="GO" id="GO:0004528">
    <property type="term" value="F:phosphodiesterase I activity"/>
    <property type="evidence" value="ECO:0007669"/>
    <property type="project" value="UniProtKB-EC"/>
</dbReference>
<keyword evidence="14" id="KW-1185">Reference proteome</keyword>
<evidence type="ECO:0000256" key="9">
    <source>
        <dbReference type="ARBA" id="ARBA00022842"/>
    </source>
</evidence>
<dbReference type="InterPro" id="IPR014883">
    <property type="entry name" value="VRR_NUC"/>
</dbReference>
<proteinExistence type="inferred from homology"/>
<dbReference type="Proteomes" id="UP000290849">
    <property type="component" value="Unassembled WGS sequence"/>
</dbReference>
<dbReference type="PANTHER" id="PTHR15749:SF4">
    <property type="entry name" value="FANCONI-ASSOCIATED NUCLEASE 1"/>
    <property type="match status" value="1"/>
</dbReference>
<dbReference type="SMART" id="SM00990">
    <property type="entry name" value="VRR_NUC"/>
    <property type="match status" value="1"/>
</dbReference>
<evidence type="ECO:0000256" key="2">
    <source>
        <dbReference type="ARBA" id="ARBA00001936"/>
    </source>
</evidence>
<keyword evidence="9" id="KW-0460">Magnesium</keyword>
<evidence type="ECO:0000313" key="14">
    <source>
        <dbReference type="Proteomes" id="UP000290849"/>
    </source>
</evidence>
<organism evidence="13 14">
    <name type="scientific">Achromobacter aloeverae</name>
    <dbReference type="NCBI Taxonomy" id="1750518"/>
    <lineage>
        <taxon>Bacteria</taxon>
        <taxon>Pseudomonadati</taxon>
        <taxon>Pseudomonadota</taxon>
        <taxon>Betaproteobacteria</taxon>
        <taxon>Burkholderiales</taxon>
        <taxon>Alcaligenaceae</taxon>
        <taxon>Achromobacter</taxon>
    </lineage>
</organism>
<comment type="cofactor">
    <cofactor evidence="3">
        <name>Mg(2+)</name>
        <dbReference type="ChEBI" id="CHEBI:18420"/>
    </cofactor>
</comment>
<protein>
    <recommendedName>
        <fullName evidence="5">phosphodiesterase I</fullName>
        <ecNumber evidence="5">3.1.4.1</ecNumber>
    </recommendedName>
</protein>
<name>A0A4Q1HT67_9BURK</name>
<comment type="catalytic activity">
    <reaction evidence="1">
        <text>Hydrolytically removes 5'-nucleotides successively from the 3'-hydroxy termini of 3'-hydroxy-terminated oligonucleotides.</text>
        <dbReference type="EC" id="3.1.4.1"/>
    </reaction>
</comment>
<dbReference type="Pfam" id="PF08774">
    <property type="entry name" value="VRR_NUC"/>
    <property type="match status" value="1"/>
</dbReference>
<keyword evidence="8" id="KW-0378">Hydrolase</keyword>
<evidence type="ECO:0000256" key="7">
    <source>
        <dbReference type="ARBA" id="ARBA00022723"/>
    </source>
</evidence>
<accession>A0A4Q1HT67</accession>
<evidence type="ECO:0000256" key="8">
    <source>
        <dbReference type="ARBA" id="ARBA00022801"/>
    </source>
</evidence>
<dbReference type="GO" id="GO:0003676">
    <property type="term" value="F:nucleic acid binding"/>
    <property type="evidence" value="ECO:0007669"/>
    <property type="project" value="InterPro"/>
</dbReference>
<comment type="caution">
    <text evidence="13">The sequence shown here is derived from an EMBL/GenBank/DDBJ whole genome shotgun (WGS) entry which is preliminary data.</text>
</comment>
<dbReference type="PANTHER" id="PTHR15749">
    <property type="entry name" value="FANCONI-ASSOCIATED NUCLEASE 1"/>
    <property type="match status" value="1"/>
</dbReference>